<keyword evidence="2" id="KW-0597">Phosphoprotein</keyword>
<sequence length="786" mass="86983">MLLGLLFTFYPPEGARLAAKPQHGLFNLFYMRSWAFSFRVGSTPAQPSGTFPPSAGPPVGRGAQALAAPRPDSRGLPSRLTGLAPLRSPNSRIGSINPMEPEINPSASSQRLLNRELSWLDFNERVLALAEDSDRPLLERAKFLAIFSTNLDEFFQVRVSGLREQMQAGIRTRSADGMDPLAQLQAIRVRVNELVTRQSKVFTGEIVDALSDEQILFPEWETLDEQDRAELEALFRIRIYPVLTPLAVDPAHPFPFISNLSLNLAVTVHDPASGEQQFARIKIPSNLPRFIGLKDGHRFIPIEELISRNLAELFFGMQIIGCQAFRVTRDADFELEDEAADLIEAIESVLVQRKRSGDVVRLEVGADMPSDVLDMLCRELEFPLHEVNIVNGPLDLSGLSTIYKLDRPELKDEPWTPITPAPLLRAEGTADIFRTLRSRDILVHHPYESFAGSVEAFVEQAARDPKVLAIKQTLYRAGGPESTIVNALVRAADAGKQVVALVELKARFDEQTNVDRARDLEEAGVHVVYGLVGLKTHTKVLLIVREEPDGLRRYCHIGTGNYNAVTAGLYEDIGLLTADPEIGEDLTDLFNHLTGYARGKTYRKLLVAPNSLRSGMIERIRAQGALGANGYIMMKMNSLVDPEIIDELYAAATAGTKIDLIVRGICCLRPGVPGLSEGIHVRSVVGRFLEHSRIYKFGADPTSAEYLIGSADMMPRNLDRRVEAITPITDPRLCARLEEILTIELDDDVLAWSLGADGDWSKVPTTRGVDTHATLGQRTRQRSLTS</sequence>
<dbReference type="InterPro" id="IPR003414">
    <property type="entry name" value="PP_kinase"/>
</dbReference>
<feature type="domain" description="Polyphosphate kinase middle" evidence="10">
    <location>
        <begin position="227"/>
        <end position="401"/>
    </location>
</feature>
<dbReference type="FunFam" id="3.30.870.10:FF:000001">
    <property type="entry name" value="Polyphosphate kinase"/>
    <property type="match status" value="1"/>
</dbReference>
<feature type="region of interest" description="Disordered" evidence="9">
    <location>
        <begin position="45"/>
        <end position="77"/>
    </location>
</feature>
<dbReference type="EMBL" id="CAFBOR010000141">
    <property type="protein sequence ID" value="CAB4992727.1"/>
    <property type="molecule type" value="Genomic_DNA"/>
</dbReference>
<dbReference type="NCBIfam" id="NF003918">
    <property type="entry name" value="PRK05443.1-2"/>
    <property type="match status" value="1"/>
</dbReference>
<dbReference type="HAMAP" id="MF_00347">
    <property type="entry name" value="Polyphosphate_kinase"/>
    <property type="match status" value="1"/>
</dbReference>
<evidence type="ECO:0000259" key="12">
    <source>
        <dbReference type="Pfam" id="PF13090"/>
    </source>
</evidence>
<dbReference type="InterPro" id="IPR036830">
    <property type="entry name" value="PP_kinase_middle_dom_sf"/>
</dbReference>
<keyword evidence="5" id="KW-0547">Nucleotide-binding</keyword>
<organism evidence="15">
    <name type="scientific">freshwater metagenome</name>
    <dbReference type="NCBI Taxonomy" id="449393"/>
    <lineage>
        <taxon>unclassified sequences</taxon>
        <taxon>metagenomes</taxon>
        <taxon>ecological metagenomes</taxon>
    </lineage>
</organism>
<dbReference type="PIRSF" id="PIRSF015589">
    <property type="entry name" value="PP_kinase"/>
    <property type="match status" value="1"/>
</dbReference>
<dbReference type="Pfam" id="PF02503">
    <property type="entry name" value="PP_kinase"/>
    <property type="match status" value="1"/>
</dbReference>
<dbReference type="Pfam" id="PF17941">
    <property type="entry name" value="PP_kinase_C_1"/>
    <property type="match status" value="1"/>
</dbReference>
<dbReference type="EC" id="2.7.4.1" evidence="1"/>
<evidence type="ECO:0000313" key="14">
    <source>
        <dbReference type="EMBL" id="CAB4658108.1"/>
    </source>
</evidence>
<dbReference type="InterPro" id="IPR025200">
    <property type="entry name" value="PPK_C_dom2"/>
</dbReference>
<dbReference type="GO" id="GO:0008976">
    <property type="term" value="F:polyphosphate kinase activity"/>
    <property type="evidence" value="ECO:0007669"/>
    <property type="project" value="UniProtKB-EC"/>
</dbReference>
<accession>A0A6J7NHZ9</accession>
<dbReference type="Gene3D" id="3.30.870.10">
    <property type="entry name" value="Endonuclease Chain A"/>
    <property type="match status" value="2"/>
</dbReference>
<protein>
    <recommendedName>
        <fullName evidence="1">ATP-polyphosphate phosphotransferase</fullName>
        <ecNumber evidence="1">2.7.4.1</ecNumber>
    </recommendedName>
</protein>
<dbReference type="InterPro" id="IPR036832">
    <property type="entry name" value="PPK_N_dom_sf"/>
</dbReference>
<evidence type="ECO:0000256" key="6">
    <source>
        <dbReference type="ARBA" id="ARBA00022777"/>
    </source>
</evidence>
<dbReference type="SUPFAM" id="SSF56024">
    <property type="entry name" value="Phospholipase D/nuclease"/>
    <property type="match status" value="2"/>
</dbReference>
<evidence type="ECO:0000256" key="4">
    <source>
        <dbReference type="ARBA" id="ARBA00022723"/>
    </source>
</evidence>
<evidence type="ECO:0000256" key="2">
    <source>
        <dbReference type="ARBA" id="ARBA00022553"/>
    </source>
</evidence>
<evidence type="ECO:0000256" key="1">
    <source>
        <dbReference type="ARBA" id="ARBA00012960"/>
    </source>
</evidence>
<keyword evidence="7" id="KW-0067">ATP-binding</keyword>
<reference evidence="15" key="1">
    <citation type="submission" date="2020-05" db="EMBL/GenBank/DDBJ databases">
        <authorList>
            <person name="Chiriac C."/>
            <person name="Salcher M."/>
            <person name="Ghai R."/>
            <person name="Kavagutti S V."/>
        </authorList>
    </citation>
    <scope>NUCLEOTIDE SEQUENCE</scope>
</reference>
<dbReference type="GO" id="GO:0005524">
    <property type="term" value="F:ATP binding"/>
    <property type="evidence" value="ECO:0007669"/>
    <property type="project" value="UniProtKB-KW"/>
</dbReference>
<proteinExistence type="inferred from homology"/>
<evidence type="ECO:0000313" key="15">
    <source>
        <dbReference type="EMBL" id="CAB4992727.1"/>
    </source>
</evidence>
<name>A0A6J7NHZ9_9ZZZZ</name>
<evidence type="ECO:0000256" key="7">
    <source>
        <dbReference type="ARBA" id="ARBA00022840"/>
    </source>
</evidence>
<dbReference type="CDD" id="cd09165">
    <property type="entry name" value="PLDc_PaPPK1_C1_like"/>
    <property type="match status" value="1"/>
</dbReference>
<dbReference type="SUPFAM" id="SSF140356">
    <property type="entry name" value="PPK N-terminal domain-like"/>
    <property type="match status" value="1"/>
</dbReference>
<feature type="domain" description="Polyphosphate kinase C-terminal" evidence="12">
    <location>
        <begin position="605"/>
        <end position="766"/>
    </location>
</feature>
<dbReference type="PANTHER" id="PTHR30218:SF0">
    <property type="entry name" value="POLYPHOSPHATE KINASE"/>
    <property type="match status" value="1"/>
</dbReference>
<dbReference type="PANTHER" id="PTHR30218">
    <property type="entry name" value="POLYPHOSPHATE KINASE"/>
    <property type="match status" value="1"/>
</dbReference>
<evidence type="ECO:0000259" key="13">
    <source>
        <dbReference type="Pfam" id="PF17941"/>
    </source>
</evidence>
<gene>
    <name evidence="14" type="ORF">UFOPK2242_00793</name>
    <name evidence="15" type="ORF">UFOPK3974_01019</name>
</gene>
<dbReference type="Pfam" id="PF13090">
    <property type="entry name" value="PP_kinase_C"/>
    <property type="match status" value="1"/>
</dbReference>
<dbReference type="NCBIfam" id="TIGR03705">
    <property type="entry name" value="poly_P_kin"/>
    <property type="match status" value="1"/>
</dbReference>
<keyword evidence="6" id="KW-0418">Kinase</keyword>
<keyword evidence="4" id="KW-0479">Metal-binding</keyword>
<dbReference type="InterPro" id="IPR024953">
    <property type="entry name" value="PP_kinase_middle"/>
</dbReference>
<keyword evidence="3" id="KW-0808">Transferase</keyword>
<evidence type="ECO:0000256" key="5">
    <source>
        <dbReference type="ARBA" id="ARBA00022741"/>
    </source>
</evidence>
<evidence type="ECO:0000256" key="9">
    <source>
        <dbReference type="SAM" id="MobiDB-lite"/>
    </source>
</evidence>
<evidence type="ECO:0000259" key="10">
    <source>
        <dbReference type="Pfam" id="PF02503"/>
    </source>
</evidence>
<dbReference type="Pfam" id="PF13089">
    <property type="entry name" value="PP_kinase_N"/>
    <property type="match status" value="1"/>
</dbReference>
<dbReference type="SUPFAM" id="SSF143724">
    <property type="entry name" value="PHP14-like"/>
    <property type="match status" value="1"/>
</dbReference>
<dbReference type="InterPro" id="IPR041108">
    <property type="entry name" value="PP_kinase_C_1"/>
</dbReference>
<dbReference type="GO" id="GO:0006799">
    <property type="term" value="P:polyphosphate biosynthetic process"/>
    <property type="evidence" value="ECO:0007669"/>
    <property type="project" value="InterPro"/>
</dbReference>
<evidence type="ECO:0000259" key="11">
    <source>
        <dbReference type="Pfam" id="PF13089"/>
    </source>
</evidence>
<dbReference type="GO" id="GO:0009358">
    <property type="term" value="C:polyphosphate kinase complex"/>
    <property type="evidence" value="ECO:0007669"/>
    <property type="project" value="InterPro"/>
</dbReference>
<dbReference type="GO" id="GO:0046872">
    <property type="term" value="F:metal ion binding"/>
    <property type="evidence" value="ECO:0007669"/>
    <property type="project" value="UniProtKB-KW"/>
</dbReference>
<keyword evidence="8" id="KW-0460">Magnesium</keyword>
<evidence type="ECO:0000256" key="3">
    <source>
        <dbReference type="ARBA" id="ARBA00022679"/>
    </source>
</evidence>
<dbReference type="Gene3D" id="1.20.58.310">
    <property type="entry name" value="Polyphosphate kinase N-terminal domain"/>
    <property type="match status" value="1"/>
</dbReference>
<dbReference type="NCBIfam" id="NF003921">
    <property type="entry name" value="PRK05443.2-2"/>
    <property type="match status" value="1"/>
</dbReference>
<feature type="domain" description="Polyphosphate kinase N-terminal" evidence="11">
    <location>
        <begin position="113"/>
        <end position="216"/>
    </location>
</feature>
<evidence type="ECO:0000256" key="8">
    <source>
        <dbReference type="ARBA" id="ARBA00022842"/>
    </source>
</evidence>
<dbReference type="AlphaFoldDB" id="A0A6J7NHZ9"/>
<dbReference type="EMBL" id="CAEZWM010000086">
    <property type="protein sequence ID" value="CAB4658108.1"/>
    <property type="molecule type" value="Genomic_DNA"/>
</dbReference>
<dbReference type="Gene3D" id="3.30.1840.10">
    <property type="entry name" value="Polyphosphate kinase middle domain"/>
    <property type="match status" value="1"/>
</dbReference>
<feature type="domain" description="Polyphosphate kinase C-terminal" evidence="13">
    <location>
        <begin position="431"/>
        <end position="597"/>
    </location>
</feature>
<dbReference type="CDD" id="cd09168">
    <property type="entry name" value="PLDc_PaPPK1_C2_like"/>
    <property type="match status" value="1"/>
</dbReference>
<dbReference type="InterPro" id="IPR025198">
    <property type="entry name" value="PPK_N_dom"/>
</dbReference>